<evidence type="ECO:0000313" key="2">
    <source>
        <dbReference type="Proteomes" id="UP000001508"/>
    </source>
</evidence>
<dbReference type="InterPro" id="IPR014746">
    <property type="entry name" value="Gln_synth/guanido_kin_cat_dom"/>
</dbReference>
<reference evidence="2" key="1">
    <citation type="submission" date="2010-02" db="EMBL/GenBank/DDBJ databases">
        <title>Complete sequence of Desulfurivibrio alkaliphilus AHT2.</title>
        <authorList>
            <consortium name="US DOE Joint Genome Institute"/>
            <person name="Pitluck S."/>
            <person name="Chertkov O."/>
            <person name="Detter J.C."/>
            <person name="Han C."/>
            <person name="Tapia R."/>
            <person name="Larimer F."/>
            <person name="Land M."/>
            <person name="Hauser L."/>
            <person name="Kyrpides N."/>
            <person name="Mikhailova N."/>
            <person name="Sorokin D.Y."/>
            <person name="Muyzer G."/>
            <person name="Woyke T."/>
        </authorList>
    </citation>
    <scope>NUCLEOTIDE SEQUENCE [LARGE SCALE GENOMIC DNA]</scope>
    <source>
        <strain evidence="2">DSM 19089 / UNIQEM U267 / AHT2</strain>
    </source>
</reference>
<dbReference type="InterPro" id="IPR050141">
    <property type="entry name" value="GCL_type2/YbdK_subfam"/>
</dbReference>
<dbReference type="Pfam" id="PF04107">
    <property type="entry name" value="GCS2"/>
    <property type="match status" value="1"/>
</dbReference>
<name>D6Z6R4_DESAT</name>
<dbReference type="Proteomes" id="UP000001508">
    <property type="component" value="Chromosome"/>
</dbReference>
<dbReference type="KEGG" id="dak:DaAHT2_0312"/>
<dbReference type="eggNOG" id="COG3572">
    <property type="taxonomic scope" value="Bacteria"/>
</dbReference>
<proteinExistence type="predicted"/>
<protein>
    <submittedName>
        <fullName evidence="1">Glutamate--cysteine ligase GCS2</fullName>
    </submittedName>
</protein>
<dbReference type="SUPFAM" id="SSF55931">
    <property type="entry name" value="Glutamine synthetase/guanido kinase"/>
    <property type="match status" value="1"/>
</dbReference>
<dbReference type="EMBL" id="CP001940">
    <property type="protein sequence ID" value="ADH85023.1"/>
    <property type="molecule type" value="Genomic_DNA"/>
</dbReference>
<dbReference type="GO" id="GO:0042398">
    <property type="term" value="P:modified amino acid biosynthetic process"/>
    <property type="evidence" value="ECO:0007669"/>
    <property type="project" value="InterPro"/>
</dbReference>
<dbReference type="Gene3D" id="3.30.590.20">
    <property type="match status" value="1"/>
</dbReference>
<dbReference type="HOGENOM" id="CLU_056152_0_0_7"/>
<dbReference type="AlphaFoldDB" id="D6Z6R4"/>
<dbReference type="InParanoid" id="D6Z6R4"/>
<evidence type="ECO:0000313" key="1">
    <source>
        <dbReference type="EMBL" id="ADH85023.1"/>
    </source>
</evidence>
<dbReference type="OrthoDB" id="9804786at2"/>
<dbReference type="STRING" id="589865.DaAHT2_0312"/>
<sequence length="415" mass="46293">MPTLEPVTPLLKLRAFAGYGIELEYMIVDHRTLAVRPLADRLLIGPDGAVVNEVDHGELAWSNELVQHVLELKTNGPAESLVGLGARFHRDLVEINGKLAALGAGLLPTAMHPLFDPARETHLWPYGQNEIYEAYDRIFGCRGHGWSNLQSMHINLPFYDEEEFRRLHAAIRIVLPLIPALAAASPLEQGRRSAWLDNRLRYYRDNQKAIPEISGLVVPEPVTGIEDYHRQILEPMYAAIRPHDPNEVLSDEWLNSRGAIARFERQTIEIRVIDLQECPAADLAIAEAVVELVRALYKERLAGFAAQQALSTEALAEQMWRCGEQGSQAEIGSEALLALFGCDRPLTAAELWRKLLEDGLAVSPTAAGMLERIIVRGSLAEAIVRRLGSVPSEEEIRLCYRELGLCLAENRLFLS</sequence>
<dbReference type="PANTHER" id="PTHR36510">
    <property type="entry name" value="GLUTAMATE--CYSTEINE LIGASE 2-RELATED"/>
    <property type="match status" value="1"/>
</dbReference>
<dbReference type="InterPro" id="IPR006336">
    <property type="entry name" value="GCS2"/>
</dbReference>
<gene>
    <name evidence="1" type="ordered locus">DaAHT2_0312</name>
</gene>
<accession>D6Z6R4</accession>
<dbReference type="PANTHER" id="PTHR36510:SF1">
    <property type="entry name" value="GLUTAMATE--CYSTEINE LIGASE 2-RELATED"/>
    <property type="match status" value="1"/>
</dbReference>
<keyword evidence="2" id="KW-1185">Reference proteome</keyword>
<dbReference type="GO" id="GO:0004357">
    <property type="term" value="F:glutamate-cysteine ligase activity"/>
    <property type="evidence" value="ECO:0007669"/>
    <property type="project" value="InterPro"/>
</dbReference>
<keyword evidence="1" id="KW-0436">Ligase</keyword>
<dbReference type="RefSeq" id="WP_013162554.1">
    <property type="nucleotide sequence ID" value="NC_014216.1"/>
</dbReference>
<organism evidence="1 2">
    <name type="scientific">Desulfurivibrio alkaliphilus (strain DSM 19089 / UNIQEM U267 / AHT2)</name>
    <dbReference type="NCBI Taxonomy" id="589865"/>
    <lineage>
        <taxon>Bacteria</taxon>
        <taxon>Pseudomonadati</taxon>
        <taxon>Thermodesulfobacteriota</taxon>
        <taxon>Desulfobulbia</taxon>
        <taxon>Desulfobulbales</taxon>
        <taxon>Desulfobulbaceae</taxon>
        <taxon>Desulfurivibrio</taxon>
    </lineage>
</organism>